<gene>
    <name evidence="2" type="ORF">SAMN04489745_0436</name>
</gene>
<proteinExistence type="predicted"/>
<keyword evidence="1" id="KW-0732">Signal</keyword>
<reference evidence="2 3" key="1">
    <citation type="submission" date="2016-10" db="EMBL/GenBank/DDBJ databases">
        <authorList>
            <person name="de Groot N.N."/>
        </authorList>
    </citation>
    <scope>NUCLEOTIDE SEQUENCE [LARGE SCALE GENOMIC DNA]</scope>
    <source>
        <strain evidence="2 3">DSM 10495</strain>
    </source>
</reference>
<sequence>MISSVKRFAVTGALAVLALTGVGAAANAEPAPHAVASTTGFGITEANFEAHLKGADLAKWKALTGAQKKEIVRTANDSRLLPNLTPDQAKKISPSLKVTETRGTQQAPAATGGLAARATAAATYNVTSHYQVNMTQFGVSMGWVRIDYDYVTGSGRVLADRSCRASYNQFVIGRNINVQTSNWVANGEGNCIAYWSISRAWGLAGTDNYQQGMVVNGPGIVRTWGP</sequence>
<feature type="signal peptide" evidence="1">
    <location>
        <begin position="1"/>
        <end position="28"/>
    </location>
</feature>
<evidence type="ECO:0000313" key="2">
    <source>
        <dbReference type="EMBL" id="SEB50825.1"/>
    </source>
</evidence>
<protein>
    <submittedName>
        <fullName evidence="2">Uncharacterized protein</fullName>
    </submittedName>
</protein>
<organism evidence="2 3">
    <name type="scientific">Arthrobacter woluwensis</name>
    <dbReference type="NCBI Taxonomy" id="156980"/>
    <lineage>
        <taxon>Bacteria</taxon>
        <taxon>Bacillati</taxon>
        <taxon>Actinomycetota</taxon>
        <taxon>Actinomycetes</taxon>
        <taxon>Micrococcales</taxon>
        <taxon>Micrococcaceae</taxon>
        <taxon>Arthrobacter</taxon>
    </lineage>
</organism>
<accession>A0A1H4JY91</accession>
<evidence type="ECO:0000313" key="3">
    <source>
        <dbReference type="Proteomes" id="UP000182652"/>
    </source>
</evidence>
<keyword evidence="3" id="KW-1185">Reference proteome</keyword>
<dbReference type="RefSeq" id="WP_139244626.1">
    <property type="nucleotide sequence ID" value="NZ_FNSN01000003.1"/>
</dbReference>
<dbReference type="EMBL" id="FNSN01000003">
    <property type="protein sequence ID" value="SEB50825.1"/>
    <property type="molecule type" value="Genomic_DNA"/>
</dbReference>
<name>A0A1H4JY91_9MICC</name>
<dbReference type="AlphaFoldDB" id="A0A1H4JY91"/>
<evidence type="ECO:0000256" key="1">
    <source>
        <dbReference type="SAM" id="SignalP"/>
    </source>
</evidence>
<feature type="chain" id="PRO_5038512694" evidence="1">
    <location>
        <begin position="29"/>
        <end position="226"/>
    </location>
</feature>
<dbReference type="Proteomes" id="UP000182652">
    <property type="component" value="Unassembled WGS sequence"/>
</dbReference>